<keyword evidence="2" id="KW-1185">Reference proteome</keyword>
<gene>
    <name evidence="1" type="ORF">FRZ06_00790</name>
</gene>
<reference evidence="1" key="1">
    <citation type="submission" date="2019-08" db="EMBL/GenBank/DDBJ databases">
        <title>Genome sequence of Clostridiales bacterium MT110.</title>
        <authorList>
            <person name="Cao J."/>
        </authorList>
    </citation>
    <scope>NUCLEOTIDE SEQUENCE</scope>
    <source>
        <strain evidence="1">MT110</strain>
    </source>
</reference>
<protein>
    <submittedName>
        <fullName evidence="1">Hydrogenase</fullName>
    </submittedName>
</protein>
<evidence type="ECO:0000313" key="1">
    <source>
        <dbReference type="EMBL" id="QOX61992.1"/>
    </source>
</evidence>
<accession>A0ACD1A6M6</accession>
<organism evidence="1 2">
    <name type="scientific">Anoxybacterium hadale</name>
    <dbReference type="NCBI Taxonomy" id="3408580"/>
    <lineage>
        <taxon>Bacteria</taxon>
        <taxon>Bacillati</taxon>
        <taxon>Bacillota</taxon>
        <taxon>Clostridia</taxon>
        <taxon>Peptostreptococcales</taxon>
        <taxon>Anaerovoracaceae</taxon>
        <taxon>Anoxybacterium</taxon>
    </lineage>
</organism>
<dbReference type="Proteomes" id="UP000594014">
    <property type="component" value="Chromosome"/>
</dbReference>
<sequence length="287" mass="32363">MSVQHQDGIRSVQNPYLPSRAVILEVIQETKSETQDVKTFRLKLDEPFDYRPGQFVEFSVAGIGECTFGFASSPLIKDHMELTVKRTGYVTENIHMLSEGSTVWIRGPFGNSFPLEKLEGSDLFYVTGGLGLAPLRPMIDYVFDPAYRDRYGNIKMLMAARTSGDFIFSYDFEKWAKMPDTEFYQTIDSPAEGWDQFVGFPHTLIEKIPFDLEKTTAVLCGPPPMIKALSNAFVQYGLPPERIYTTLEMRMTCGVGKCGKCNIGHRYVCIDGPVFSMAELGEMPSEY</sequence>
<proteinExistence type="predicted"/>
<evidence type="ECO:0000313" key="2">
    <source>
        <dbReference type="Proteomes" id="UP000594014"/>
    </source>
</evidence>
<dbReference type="EMBL" id="CP042469">
    <property type="protein sequence ID" value="QOX61992.1"/>
    <property type="molecule type" value="Genomic_DNA"/>
</dbReference>
<name>A0ACD1A6M6_9FIRM</name>